<evidence type="ECO:0000313" key="2">
    <source>
        <dbReference type="Proteomes" id="UP000783253"/>
    </source>
</evidence>
<evidence type="ECO:0008006" key="3">
    <source>
        <dbReference type="Google" id="ProtNLM"/>
    </source>
</evidence>
<comment type="caution">
    <text evidence="1">The sequence shown here is derived from an EMBL/GenBank/DDBJ whole genome shotgun (WGS) entry which is preliminary data.</text>
</comment>
<name>A0ABS7J209_9SPHN</name>
<proteinExistence type="predicted"/>
<dbReference type="RefSeq" id="WP_221573921.1">
    <property type="nucleotide sequence ID" value="NZ_JAIGNK010000003.1"/>
</dbReference>
<dbReference type="EMBL" id="JAIGNK010000003">
    <property type="protein sequence ID" value="MBX7458516.1"/>
    <property type="molecule type" value="Genomic_DNA"/>
</dbReference>
<protein>
    <recommendedName>
        <fullName evidence="3">Exo-alpha-sialidase</fullName>
    </recommendedName>
</protein>
<dbReference type="Proteomes" id="UP000783253">
    <property type="component" value="Unassembled WGS sequence"/>
</dbReference>
<reference evidence="1 2" key="1">
    <citation type="submission" date="2021-08" db="EMBL/GenBank/DDBJ databases">
        <title>Comparative Genomics Analysis of the Genus Qipengyuania Reveals Extensive Genetic Diversity and Metabolic Versatility, Including the Description of Fifteen Novel Species.</title>
        <authorList>
            <person name="Liu Y."/>
        </authorList>
    </citation>
    <scope>NUCLEOTIDE SEQUENCE [LARGE SCALE GENOMIC DNA]</scope>
    <source>
        <strain evidence="1 2">1NDH17</strain>
    </source>
</reference>
<accession>A0ABS7J209</accession>
<evidence type="ECO:0000313" key="1">
    <source>
        <dbReference type="EMBL" id="MBX7458516.1"/>
    </source>
</evidence>
<gene>
    <name evidence="1" type="ORF">K3152_09680</name>
</gene>
<keyword evidence="2" id="KW-1185">Reference proteome</keyword>
<organism evidence="1 2">
    <name type="scientific">Qipengyuania polymorpha</name>
    <dbReference type="NCBI Taxonomy" id="2867234"/>
    <lineage>
        <taxon>Bacteria</taxon>
        <taxon>Pseudomonadati</taxon>
        <taxon>Pseudomonadota</taxon>
        <taxon>Alphaproteobacteria</taxon>
        <taxon>Sphingomonadales</taxon>
        <taxon>Erythrobacteraceae</taxon>
        <taxon>Qipengyuania</taxon>
    </lineage>
</organism>
<sequence length="143" mass="14731">MSDPIPVQTPGGFAPAYVSGFDDGSGHLALVAETRPLPVHASPPSVPAALEGTTFGDILAGPFTPAAMTPVFCTLSGDWQGSVEVKRSTDGGATFHPLTVAGAPWGLFSGNACEPVWEEAETAATLWLDCKVTSGTLTFRLAQ</sequence>